<name>A0A174YV07_9FIRM</name>
<evidence type="ECO:0000313" key="2">
    <source>
        <dbReference type="Proteomes" id="UP000095621"/>
    </source>
</evidence>
<sequence>MNGVNDYDNFDGPTSAYVKRNRKTSFAYKFKKMLYERKKAEVEKSISFDDNHAIEEVCQYVQEQWGFKEADRNSAEYKFMYKQIKHDINSEINLFLYVREDNDAHMDIEIETTTGYITGGVTGKKSSIKEFNKILRDVFIYYGVMQDDIIEKTKRYKNLVSILMQEA</sequence>
<protein>
    <submittedName>
        <fullName evidence="1">Uncharacterized protein</fullName>
    </submittedName>
</protein>
<dbReference type="EMBL" id="CZBU01000006">
    <property type="protein sequence ID" value="CUQ78965.1"/>
    <property type="molecule type" value="Genomic_DNA"/>
</dbReference>
<dbReference type="RefSeq" id="WP_055216348.1">
    <property type="nucleotide sequence ID" value="NZ_CZBU01000006.1"/>
</dbReference>
<dbReference type="Proteomes" id="UP000095621">
    <property type="component" value="Unassembled WGS sequence"/>
</dbReference>
<accession>A0A174YV07</accession>
<gene>
    <name evidence="1" type="ORF">ERS852490_02617</name>
</gene>
<reference evidence="1 2" key="1">
    <citation type="submission" date="2015-09" db="EMBL/GenBank/DDBJ databases">
        <authorList>
            <consortium name="Pathogen Informatics"/>
        </authorList>
    </citation>
    <scope>NUCLEOTIDE SEQUENCE [LARGE SCALE GENOMIC DNA]</scope>
    <source>
        <strain evidence="1 2">2789STDY5834875</strain>
    </source>
</reference>
<organism evidence="1 2">
    <name type="scientific">Lachnospira eligens</name>
    <dbReference type="NCBI Taxonomy" id="39485"/>
    <lineage>
        <taxon>Bacteria</taxon>
        <taxon>Bacillati</taxon>
        <taxon>Bacillota</taxon>
        <taxon>Clostridia</taxon>
        <taxon>Lachnospirales</taxon>
        <taxon>Lachnospiraceae</taxon>
        <taxon>Lachnospira</taxon>
    </lineage>
</organism>
<evidence type="ECO:0000313" key="1">
    <source>
        <dbReference type="EMBL" id="CUQ78965.1"/>
    </source>
</evidence>
<dbReference type="AlphaFoldDB" id="A0A174YV07"/>
<proteinExistence type="predicted"/>